<gene>
    <name evidence="2" type="ORF">DN069_20655</name>
</gene>
<name>A0A2X0K3A9_9ACTN</name>
<proteinExistence type="predicted"/>
<keyword evidence="3" id="KW-1185">Reference proteome</keyword>
<protein>
    <recommendedName>
        <fullName evidence="1">Metallo-beta-lactamase domain-containing protein</fullName>
    </recommendedName>
</protein>
<dbReference type="OrthoDB" id="2971563at2"/>
<feature type="domain" description="Metallo-beta-lactamase" evidence="1">
    <location>
        <begin position="18"/>
        <end position="71"/>
    </location>
</feature>
<evidence type="ECO:0000259" key="1">
    <source>
        <dbReference type="Pfam" id="PF00753"/>
    </source>
</evidence>
<comment type="caution">
    <text evidence="2">The sequence shown here is derived from an EMBL/GenBank/DDBJ whole genome shotgun (WGS) entry which is preliminary data.</text>
</comment>
<reference evidence="2 3" key="1">
    <citation type="submission" date="2018-06" db="EMBL/GenBank/DDBJ databases">
        <title>Streptacidiphilus pinicola sp. nov., isolated from pine grove soil.</title>
        <authorList>
            <person name="Roh S.G."/>
            <person name="Park S."/>
            <person name="Kim M.-K."/>
            <person name="Yun B.-R."/>
            <person name="Park J."/>
            <person name="Kim M.J."/>
            <person name="Kim Y.S."/>
            <person name="Kim S.B."/>
        </authorList>
    </citation>
    <scope>NUCLEOTIDE SEQUENCE [LARGE SCALE GENOMIC DNA]</scope>
    <source>
        <strain evidence="2 3">MMS16-CNU450</strain>
    </source>
</reference>
<dbReference type="InterPro" id="IPR001279">
    <property type="entry name" value="Metallo-B-lactamas"/>
</dbReference>
<dbReference type="AlphaFoldDB" id="A0A2X0K3A9"/>
<dbReference type="Proteomes" id="UP000248889">
    <property type="component" value="Unassembled WGS sequence"/>
</dbReference>
<sequence length="71" mass="7780">MDVVAVLPRLRMLLFPVGAAYLWRDGRELTLIDTGTADRAREIENALGDGELRRIGITHGHEDHAGSAAEL</sequence>
<organism evidence="2 3">
    <name type="scientific">Streptacidiphilus pinicola</name>
    <dbReference type="NCBI Taxonomy" id="2219663"/>
    <lineage>
        <taxon>Bacteria</taxon>
        <taxon>Bacillati</taxon>
        <taxon>Actinomycetota</taxon>
        <taxon>Actinomycetes</taxon>
        <taxon>Kitasatosporales</taxon>
        <taxon>Streptomycetaceae</taxon>
        <taxon>Streptacidiphilus</taxon>
    </lineage>
</organism>
<dbReference type="Gene3D" id="3.60.15.10">
    <property type="entry name" value="Ribonuclease Z/Hydroxyacylglutathione hydrolase-like"/>
    <property type="match status" value="1"/>
</dbReference>
<dbReference type="InterPro" id="IPR036866">
    <property type="entry name" value="RibonucZ/Hydroxyglut_hydro"/>
</dbReference>
<dbReference type="SUPFAM" id="SSF56281">
    <property type="entry name" value="Metallo-hydrolase/oxidoreductase"/>
    <property type="match status" value="1"/>
</dbReference>
<accession>A0A2X0K3A9</accession>
<evidence type="ECO:0000313" key="2">
    <source>
        <dbReference type="EMBL" id="RAG83745.1"/>
    </source>
</evidence>
<evidence type="ECO:0000313" key="3">
    <source>
        <dbReference type="Proteomes" id="UP000248889"/>
    </source>
</evidence>
<dbReference type="Pfam" id="PF00753">
    <property type="entry name" value="Lactamase_B"/>
    <property type="match status" value="1"/>
</dbReference>
<dbReference type="EMBL" id="QKYN01000079">
    <property type="protein sequence ID" value="RAG83745.1"/>
    <property type="molecule type" value="Genomic_DNA"/>
</dbReference>
<dbReference type="RefSeq" id="WP_111502937.1">
    <property type="nucleotide sequence ID" value="NZ_QKYN01000079.1"/>
</dbReference>